<name>A0ACC0CE91_CATRO</name>
<protein>
    <submittedName>
        <fullName evidence="1">Uncharacterized protein</fullName>
    </submittedName>
</protein>
<gene>
    <name evidence="1" type="ORF">M9H77_04420</name>
</gene>
<proteinExistence type="predicted"/>
<comment type="caution">
    <text evidence="1">The sequence shown here is derived from an EMBL/GenBank/DDBJ whole genome shotgun (WGS) entry which is preliminary data.</text>
</comment>
<dbReference type="Proteomes" id="UP001060085">
    <property type="component" value="Linkage Group LG01"/>
</dbReference>
<organism evidence="1 2">
    <name type="scientific">Catharanthus roseus</name>
    <name type="common">Madagascar periwinkle</name>
    <name type="synonym">Vinca rosea</name>
    <dbReference type="NCBI Taxonomy" id="4058"/>
    <lineage>
        <taxon>Eukaryota</taxon>
        <taxon>Viridiplantae</taxon>
        <taxon>Streptophyta</taxon>
        <taxon>Embryophyta</taxon>
        <taxon>Tracheophyta</taxon>
        <taxon>Spermatophyta</taxon>
        <taxon>Magnoliopsida</taxon>
        <taxon>eudicotyledons</taxon>
        <taxon>Gunneridae</taxon>
        <taxon>Pentapetalae</taxon>
        <taxon>asterids</taxon>
        <taxon>lamiids</taxon>
        <taxon>Gentianales</taxon>
        <taxon>Apocynaceae</taxon>
        <taxon>Rauvolfioideae</taxon>
        <taxon>Vinceae</taxon>
        <taxon>Catharanthinae</taxon>
        <taxon>Catharanthus</taxon>
    </lineage>
</organism>
<dbReference type="EMBL" id="CM044701">
    <property type="protein sequence ID" value="KAI5683192.1"/>
    <property type="molecule type" value="Genomic_DNA"/>
</dbReference>
<evidence type="ECO:0000313" key="1">
    <source>
        <dbReference type="EMBL" id="KAI5683192.1"/>
    </source>
</evidence>
<keyword evidence="2" id="KW-1185">Reference proteome</keyword>
<sequence>MVCPSGRRGDDDLCPVTDRTGQVQGRTVTASFRIVRGQHSTSDLPSTSTPLPAGFYYDTGAPGFSTQPLHVPFRSRPPHPSHLSHTPVPYEAYGSAYPHSQPPPAVYDPTHGYTAGDCGVSSFEPFIGRRHSADLGVEADRGGVLCPAMIELHVTYSTCWTLALGEGYEIGWKVSLGCWSLLEVFIFLLFCCELPYIQQYPMLGYKTEHKLLDIQLQLDMMSTEKVRWTSYRLQEIRDCWVYTWHRFIAYFDVIESYMTDRREDVGKEEKFDRIVDLLSRHYRSTY</sequence>
<accession>A0ACC0CE91</accession>
<evidence type="ECO:0000313" key="2">
    <source>
        <dbReference type="Proteomes" id="UP001060085"/>
    </source>
</evidence>
<reference evidence="2" key="1">
    <citation type="journal article" date="2023" name="Nat. Plants">
        <title>Single-cell RNA sequencing provides a high-resolution roadmap for understanding the multicellular compartmentation of specialized metabolism.</title>
        <authorList>
            <person name="Sun S."/>
            <person name="Shen X."/>
            <person name="Li Y."/>
            <person name="Li Y."/>
            <person name="Wang S."/>
            <person name="Li R."/>
            <person name="Zhang H."/>
            <person name="Shen G."/>
            <person name="Guo B."/>
            <person name="Wei J."/>
            <person name="Xu J."/>
            <person name="St-Pierre B."/>
            <person name="Chen S."/>
            <person name="Sun C."/>
        </authorList>
    </citation>
    <scope>NUCLEOTIDE SEQUENCE [LARGE SCALE GENOMIC DNA]</scope>
</reference>